<proteinExistence type="predicted"/>
<sequence>MRTKGDRRGAGTADAVVVIGCGGGAGASVLVTGLAGAADRRGLRVVALDLDAYAGGLDVVFGIERADGVRWAQVAGSVGALDGAALYDALPAAGPAVLSYGREGTAAPAQVVAEAVTALAACCDLLLIDAPRDIDPQDLPADAVPVVVAHGSVRGTAAAGVAVARLRSAGRDPVVVLRDASDRLAEELSDAVEVQVVAQVTSERRVRSDLARGERPGAQGDLAKVCDELLERLIAQRSEAAA</sequence>
<dbReference type="Proteomes" id="UP000571817">
    <property type="component" value="Unassembled WGS sequence"/>
</dbReference>
<dbReference type="Gene3D" id="3.40.50.300">
    <property type="entry name" value="P-loop containing nucleotide triphosphate hydrolases"/>
    <property type="match status" value="1"/>
</dbReference>
<protein>
    <submittedName>
        <fullName evidence="1">Mrp family chromosome partitioning ATPase</fullName>
    </submittedName>
</protein>
<gene>
    <name evidence="1" type="ORF">HNR15_000368</name>
</gene>
<dbReference type="SUPFAM" id="SSF52540">
    <property type="entry name" value="P-loop containing nucleoside triphosphate hydrolases"/>
    <property type="match status" value="1"/>
</dbReference>
<name>A0A853DGS7_9MICO</name>
<dbReference type="InterPro" id="IPR027417">
    <property type="entry name" value="P-loop_NTPase"/>
</dbReference>
<evidence type="ECO:0000313" key="2">
    <source>
        <dbReference type="Proteomes" id="UP000571817"/>
    </source>
</evidence>
<dbReference type="EMBL" id="JACCFW010000001">
    <property type="protein sequence ID" value="NYJ73405.1"/>
    <property type="molecule type" value="Genomic_DNA"/>
</dbReference>
<evidence type="ECO:0000313" key="1">
    <source>
        <dbReference type="EMBL" id="NYJ73405.1"/>
    </source>
</evidence>
<dbReference type="RefSeq" id="WP_179478650.1">
    <property type="nucleotide sequence ID" value="NZ_JACCFW010000001.1"/>
</dbReference>
<keyword evidence="2" id="KW-1185">Reference proteome</keyword>
<organism evidence="1 2">
    <name type="scientific">Allobranchiibius huperziae</name>
    <dbReference type="NCBI Taxonomy" id="1874116"/>
    <lineage>
        <taxon>Bacteria</taxon>
        <taxon>Bacillati</taxon>
        <taxon>Actinomycetota</taxon>
        <taxon>Actinomycetes</taxon>
        <taxon>Micrococcales</taxon>
        <taxon>Dermacoccaceae</taxon>
        <taxon>Allobranchiibius</taxon>
    </lineage>
</organism>
<accession>A0A853DGS7</accession>
<dbReference type="AlphaFoldDB" id="A0A853DGS7"/>
<reference evidence="1 2" key="1">
    <citation type="submission" date="2020-07" db="EMBL/GenBank/DDBJ databases">
        <title>Sequencing the genomes of 1000 actinobacteria strains.</title>
        <authorList>
            <person name="Klenk H.-P."/>
        </authorList>
    </citation>
    <scope>NUCLEOTIDE SEQUENCE [LARGE SCALE GENOMIC DNA]</scope>
    <source>
        <strain evidence="1 2">DSM 29531</strain>
    </source>
</reference>
<comment type="caution">
    <text evidence="1">The sequence shown here is derived from an EMBL/GenBank/DDBJ whole genome shotgun (WGS) entry which is preliminary data.</text>
</comment>